<gene>
    <name evidence="3" type="ORF">IC229_04650</name>
</gene>
<evidence type="ECO:0000259" key="2">
    <source>
        <dbReference type="PROSITE" id="PS50164"/>
    </source>
</evidence>
<comment type="caution">
    <text evidence="3">The sequence shown here is derived from an EMBL/GenBank/DDBJ whole genome shotgun (WGS) entry which is preliminary data.</text>
</comment>
<dbReference type="CDD" id="cd10456">
    <property type="entry name" value="GIY-YIG_UPF0213"/>
    <property type="match status" value="1"/>
</dbReference>
<accession>A0A927AQ99</accession>
<evidence type="ECO:0000313" key="3">
    <source>
        <dbReference type="EMBL" id="MBD2699911.1"/>
    </source>
</evidence>
<dbReference type="Pfam" id="PF01541">
    <property type="entry name" value="GIY-YIG"/>
    <property type="match status" value="1"/>
</dbReference>
<keyword evidence="4" id="KW-1185">Reference proteome</keyword>
<dbReference type="Gene3D" id="3.40.1440.10">
    <property type="entry name" value="GIY-YIG endonuclease"/>
    <property type="match status" value="1"/>
</dbReference>
<dbReference type="Proteomes" id="UP000598820">
    <property type="component" value="Unassembled WGS sequence"/>
</dbReference>
<dbReference type="InterPro" id="IPR035901">
    <property type="entry name" value="GIY-YIG_endonuc_sf"/>
</dbReference>
<dbReference type="EMBL" id="JACWZY010000002">
    <property type="protein sequence ID" value="MBD2699911.1"/>
    <property type="molecule type" value="Genomic_DNA"/>
</dbReference>
<evidence type="ECO:0000256" key="1">
    <source>
        <dbReference type="ARBA" id="ARBA00007435"/>
    </source>
</evidence>
<dbReference type="AlphaFoldDB" id="A0A927AQ99"/>
<dbReference type="PROSITE" id="PS50164">
    <property type="entry name" value="GIY_YIG"/>
    <property type="match status" value="1"/>
</dbReference>
<protein>
    <submittedName>
        <fullName evidence="3">GIY-YIG nuclease family protein</fullName>
    </submittedName>
</protein>
<dbReference type="SUPFAM" id="SSF82771">
    <property type="entry name" value="GIY-YIG endonuclease"/>
    <property type="match status" value="1"/>
</dbReference>
<name>A0A927AQ99_9BACT</name>
<evidence type="ECO:0000313" key="4">
    <source>
        <dbReference type="Proteomes" id="UP000598820"/>
    </source>
</evidence>
<dbReference type="InterPro" id="IPR050190">
    <property type="entry name" value="UPF0213_domain"/>
</dbReference>
<proteinExistence type="inferred from homology"/>
<comment type="similarity">
    <text evidence="1">Belongs to the UPF0213 family.</text>
</comment>
<dbReference type="PANTHER" id="PTHR34477">
    <property type="entry name" value="UPF0213 PROTEIN YHBQ"/>
    <property type="match status" value="1"/>
</dbReference>
<sequence>MHYVYILQCADGSYYVGMTNNLERRLAEHEEGFDPNSYTYSRRPIQIRWSESFQSPMAAINVEKQLKGWSRKKKEALIDDNYSLLPKLSKSKPSAK</sequence>
<dbReference type="PANTHER" id="PTHR34477:SF1">
    <property type="entry name" value="UPF0213 PROTEIN YHBQ"/>
    <property type="match status" value="1"/>
</dbReference>
<feature type="domain" description="GIY-YIG" evidence="2">
    <location>
        <begin position="1"/>
        <end position="76"/>
    </location>
</feature>
<reference evidence="3" key="1">
    <citation type="submission" date="2020-09" db="EMBL/GenBank/DDBJ databases">
        <authorList>
            <person name="Kim M.K."/>
        </authorList>
    </citation>
    <scope>NUCLEOTIDE SEQUENCE</scope>
    <source>
        <strain evidence="3">BT702</strain>
    </source>
</reference>
<organism evidence="3 4">
    <name type="scientific">Spirosoma profusum</name>
    <dbReference type="NCBI Taxonomy" id="2771354"/>
    <lineage>
        <taxon>Bacteria</taxon>
        <taxon>Pseudomonadati</taxon>
        <taxon>Bacteroidota</taxon>
        <taxon>Cytophagia</taxon>
        <taxon>Cytophagales</taxon>
        <taxon>Cytophagaceae</taxon>
        <taxon>Spirosoma</taxon>
    </lineage>
</organism>
<dbReference type="InterPro" id="IPR000305">
    <property type="entry name" value="GIY-YIG_endonuc"/>
</dbReference>
<dbReference type="RefSeq" id="WP_190885745.1">
    <property type="nucleotide sequence ID" value="NZ_JACWZY010000002.1"/>
</dbReference>